<feature type="region of interest" description="Disordered" evidence="1">
    <location>
        <begin position="206"/>
        <end position="225"/>
    </location>
</feature>
<evidence type="ECO:0000313" key="3">
    <source>
        <dbReference type="EnsemblMetazoa" id="CapteP201710"/>
    </source>
</evidence>
<accession>R7TW91</accession>
<evidence type="ECO:0000313" key="2">
    <source>
        <dbReference type="EMBL" id="ELT95716.1"/>
    </source>
</evidence>
<dbReference type="EMBL" id="KB309040">
    <property type="protein sequence ID" value="ELT95716.1"/>
    <property type="molecule type" value="Genomic_DNA"/>
</dbReference>
<sequence length="344" mass="37706">MDAFDLDIIPKRWHCKYYAEEAGAQQEVEPVAVHLAQQPCRPRRPLQGWENRKKCQEIANEIVDLTHLLGDPLFQNLHQALLAMKNAVLEGQEMFILTRATTDQANLQTAARPEDPGHSLDPVALDNATLKFPAPSFQPDPTEVNLDHSSQEPGHSSDSVALDNATLEFPAPSFRPAPTEVNLNHSSQEPGHSSDPVALDNATLEFPAPSFRPAPGHSSDSADLTLDLDPTQDLLKLKGIIKPPKPLKSRGRPAGALLTAIGTWRKRANLKTTQRKTNPKRKEKIWSNPRFARNDYQCCPRTKTGAAHVLYRISSSSRSHHSPCGWLSNCIPVTASGSTGSAAA</sequence>
<dbReference type="AlphaFoldDB" id="R7TW91"/>
<dbReference type="Proteomes" id="UP000014760">
    <property type="component" value="Unassembled WGS sequence"/>
</dbReference>
<dbReference type="HOGENOM" id="CLU_807106_0_0_1"/>
<protein>
    <submittedName>
        <fullName evidence="2 3">Uncharacterized protein</fullName>
    </submittedName>
</protein>
<reference evidence="4" key="1">
    <citation type="submission" date="2012-12" db="EMBL/GenBank/DDBJ databases">
        <authorList>
            <person name="Hellsten U."/>
            <person name="Grimwood J."/>
            <person name="Chapman J.A."/>
            <person name="Shapiro H."/>
            <person name="Aerts A."/>
            <person name="Otillar R.P."/>
            <person name="Terry A.Y."/>
            <person name="Boore J.L."/>
            <person name="Simakov O."/>
            <person name="Marletaz F."/>
            <person name="Cho S.-J."/>
            <person name="Edsinger-Gonzales E."/>
            <person name="Havlak P."/>
            <person name="Kuo D.-H."/>
            <person name="Larsson T."/>
            <person name="Lv J."/>
            <person name="Arendt D."/>
            <person name="Savage R."/>
            <person name="Osoegawa K."/>
            <person name="de Jong P."/>
            <person name="Lindberg D.R."/>
            <person name="Seaver E.C."/>
            <person name="Weisblat D.A."/>
            <person name="Putnam N.H."/>
            <person name="Grigoriev I.V."/>
            <person name="Rokhsar D.S."/>
        </authorList>
    </citation>
    <scope>NUCLEOTIDE SEQUENCE</scope>
    <source>
        <strain evidence="4">I ESC-2004</strain>
    </source>
</reference>
<feature type="region of interest" description="Disordered" evidence="1">
    <location>
        <begin position="131"/>
        <end position="199"/>
    </location>
</feature>
<keyword evidence="4" id="KW-1185">Reference proteome</keyword>
<reference evidence="2 4" key="2">
    <citation type="journal article" date="2013" name="Nature">
        <title>Insights into bilaterian evolution from three spiralian genomes.</title>
        <authorList>
            <person name="Simakov O."/>
            <person name="Marletaz F."/>
            <person name="Cho S.J."/>
            <person name="Edsinger-Gonzales E."/>
            <person name="Havlak P."/>
            <person name="Hellsten U."/>
            <person name="Kuo D.H."/>
            <person name="Larsson T."/>
            <person name="Lv J."/>
            <person name="Arendt D."/>
            <person name="Savage R."/>
            <person name="Osoegawa K."/>
            <person name="de Jong P."/>
            <person name="Grimwood J."/>
            <person name="Chapman J.A."/>
            <person name="Shapiro H."/>
            <person name="Aerts A."/>
            <person name="Otillar R.P."/>
            <person name="Terry A.Y."/>
            <person name="Boore J.L."/>
            <person name="Grigoriev I.V."/>
            <person name="Lindberg D.R."/>
            <person name="Seaver E.C."/>
            <person name="Weisblat D.A."/>
            <person name="Putnam N.H."/>
            <person name="Rokhsar D.S."/>
        </authorList>
    </citation>
    <scope>NUCLEOTIDE SEQUENCE</scope>
    <source>
        <strain evidence="2 4">I ESC-2004</strain>
    </source>
</reference>
<reference evidence="3" key="3">
    <citation type="submission" date="2015-06" db="UniProtKB">
        <authorList>
            <consortium name="EnsemblMetazoa"/>
        </authorList>
    </citation>
    <scope>IDENTIFICATION</scope>
</reference>
<evidence type="ECO:0000256" key="1">
    <source>
        <dbReference type="SAM" id="MobiDB-lite"/>
    </source>
</evidence>
<feature type="compositionally biased region" description="Polar residues" evidence="1">
    <location>
        <begin position="181"/>
        <end position="191"/>
    </location>
</feature>
<gene>
    <name evidence="2" type="ORF">CAPTEDRAFT_201710</name>
</gene>
<dbReference type="EMBL" id="AMQN01028469">
    <property type="status" value="NOT_ANNOTATED_CDS"/>
    <property type="molecule type" value="Genomic_DNA"/>
</dbReference>
<evidence type="ECO:0000313" key="4">
    <source>
        <dbReference type="Proteomes" id="UP000014760"/>
    </source>
</evidence>
<dbReference type="EnsemblMetazoa" id="CapteT201710">
    <property type="protein sequence ID" value="CapteP201710"/>
    <property type="gene ID" value="CapteG201710"/>
</dbReference>
<organism evidence="2">
    <name type="scientific">Capitella teleta</name>
    <name type="common">Polychaete worm</name>
    <dbReference type="NCBI Taxonomy" id="283909"/>
    <lineage>
        <taxon>Eukaryota</taxon>
        <taxon>Metazoa</taxon>
        <taxon>Spiralia</taxon>
        <taxon>Lophotrochozoa</taxon>
        <taxon>Annelida</taxon>
        <taxon>Polychaeta</taxon>
        <taxon>Sedentaria</taxon>
        <taxon>Scolecida</taxon>
        <taxon>Capitellidae</taxon>
        <taxon>Capitella</taxon>
    </lineage>
</organism>
<name>R7TW91_CAPTE</name>
<proteinExistence type="predicted"/>